<evidence type="ECO:0000313" key="7">
    <source>
        <dbReference type="EMBL" id="KAG5939405.1"/>
    </source>
</evidence>
<keyword evidence="5" id="KW-0449">Lipoprotein</keyword>
<evidence type="ECO:0000256" key="4">
    <source>
        <dbReference type="ARBA" id="ARBA00023139"/>
    </source>
</evidence>
<evidence type="ECO:0000313" key="8">
    <source>
        <dbReference type="Proteomes" id="UP000706124"/>
    </source>
</evidence>
<evidence type="ECO:0000256" key="5">
    <source>
        <dbReference type="ARBA" id="ARBA00023288"/>
    </source>
</evidence>
<sequence length="168" mass="18308">MGICQSCLRRRDHHCYQECDETRLLYDDGHGMQYGSFDDQNLRGDETVEAQHEHEALQEVIAKTSIRMVDVFEIGPQYTSDHFDTPSFDLAGERLRGSRYQRLVSKLGAGGVSPSPDIEVDWVSEGDGGGGDHVSSSPRGSPASASAPDDETSDPLIGTFADAAKAME</sequence>
<evidence type="ECO:0000256" key="2">
    <source>
        <dbReference type="ARBA" id="ARBA00022707"/>
    </source>
</evidence>
<reference evidence="7 8" key="1">
    <citation type="journal article" date="2020" name="bioRxiv">
        <title>Whole genome comparisons of ergot fungi reveals the divergence and evolution of species within the genus Claviceps are the result of varying mechanisms driving genome evolution and host range expansion.</title>
        <authorList>
            <person name="Wyka S.A."/>
            <person name="Mondo S.J."/>
            <person name="Liu M."/>
            <person name="Dettman J."/>
            <person name="Nalam V."/>
            <person name="Broders K.D."/>
        </authorList>
    </citation>
    <scope>NUCLEOTIDE SEQUENCE [LARGE SCALE GENOMIC DNA]</scope>
    <source>
        <strain evidence="7 8">CCC 1485</strain>
    </source>
</reference>
<keyword evidence="4" id="KW-0564">Palmitate</keyword>
<comment type="caution">
    <text evidence="7">The sequence shown here is derived from an EMBL/GenBank/DDBJ whole genome shotgun (WGS) entry which is preliminary data.</text>
</comment>
<dbReference type="GO" id="GO:0043410">
    <property type="term" value="P:positive regulation of MAPK cascade"/>
    <property type="evidence" value="ECO:0007669"/>
    <property type="project" value="InterPro"/>
</dbReference>
<keyword evidence="8" id="KW-1185">Reference proteome</keyword>
<dbReference type="SMART" id="SM01262">
    <property type="entry name" value="LAMTOR"/>
    <property type="match status" value="1"/>
</dbReference>
<name>A0A9P7MDG4_9HYPO</name>
<keyword evidence="2" id="KW-0519">Myristate</keyword>
<dbReference type="GO" id="GO:0001919">
    <property type="term" value="P:regulation of receptor recycling"/>
    <property type="evidence" value="ECO:0007669"/>
    <property type="project" value="InterPro"/>
</dbReference>
<comment type="subcellular location">
    <subcellularLocation>
        <location evidence="1">Endomembrane system</location>
    </subcellularLocation>
</comment>
<dbReference type="OrthoDB" id="5299893at2759"/>
<feature type="region of interest" description="Disordered" evidence="6">
    <location>
        <begin position="110"/>
        <end position="168"/>
    </location>
</feature>
<dbReference type="AlphaFoldDB" id="A0A9P7MDG4"/>
<organism evidence="7 8">
    <name type="scientific">Claviceps pazoutovae</name>
    <dbReference type="NCBI Taxonomy" id="1649127"/>
    <lineage>
        <taxon>Eukaryota</taxon>
        <taxon>Fungi</taxon>
        <taxon>Dikarya</taxon>
        <taxon>Ascomycota</taxon>
        <taxon>Pezizomycotina</taxon>
        <taxon>Sordariomycetes</taxon>
        <taxon>Hypocreomycetidae</taxon>
        <taxon>Hypocreales</taxon>
        <taxon>Clavicipitaceae</taxon>
        <taxon>Claviceps</taxon>
    </lineage>
</organism>
<proteinExistence type="predicted"/>
<feature type="compositionally biased region" description="Low complexity" evidence="6">
    <location>
        <begin position="135"/>
        <end position="147"/>
    </location>
</feature>
<keyword evidence="3" id="KW-0472">Membrane</keyword>
<dbReference type="GO" id="GO:0032008">
    <property type="term" value="P:positive regulation of TOR signaling"/>
    <property type="evidence" value="ECO:0007669"/>
    <property type="project" value="InterPro"/>
</dbReference>
<dbReference type="GO" id="GO:0071986">
    <property type="term" value="C:Ragulator complex"/>
    <property type="evidence" value="ECO:0007669"/>
    <property type="project" value="InterPro"/>
</dbReference>
<evidence type="ECO:0000256" key="3">
    <source>
        <dbReference type="ARBA" id="ARBA00023136"/>
    </source>
</evidence>
<dbReference type="GO" id="GO:0016197">
    <property type="term" value="P:endosomal transport"/>
    <property type="evidence" value="ECO:0007669"/>
    <property type="project" value="InterPro"/>
</dbReference>
<evidence type="ECO:0000256" key="6">
    <source>
        <dbReference type="SAM" id="MobiDB-lite"/>
    </source>
</evidence>
<protein>
    <submittedName>
        <fullName evidence="7">Uncharacterized protein</fullName>
    </submittedName>
</protein>
<dbReference type="GO" id="GO:0031902">
    <property type="term" value="C:late endosome membrane"/>
    <property type="evidence" value="ECO:0007669"/>
    <property type="project" value="InterPro"/>
</dbReference>
<dbReference type="GO" id="GO:0045121">
    <property type="term" value="C:membrane raft"/>
    <property type="evidence" value="ECO:0007669"/>
    <property type="project" value="InterPro"/>
</dbReference>
<dbReference type="InterPro" id="IPR028209">
    <property type="entry name" value="LAMTOR1/MEH1"/>
</dbReference>
<evidence type="ECO:0000256" key="1">
    <source>
        <dbReference type="ARBA" id="ARBA00004308"/>
    </source>
</evidence>
<dbReference type="Proteomes" id="UP000706124">
    <property type="component" value="Unassembled WGS sequence"/>
</dbReference>
<dbReference type="GO" id="GO:0071230">
    <property type="term" value="P:cellular response to amino acid stimulus"/>
    <property type="evidence" value="ECO:0007669"/>
    <property type="project" value="InterPro"/>
</dbReference>
<accession>A0A9P7MDG4</accession>
<dbReference type="EMBL" id="SRPO01000132">
    <property type="protein sequence ID" value="KAG5939405.1"/>
    <property type="molecule type" value="Genomic_DNA"/>
</dbReference>
<gene>
    <name evidence="7" type="ORF">E4U60_000916</name>
</gene>